<dbReference type="EMBL" id="BTSX01000001">
    <property type="protein sequence ID" value="GMS82022.1"/>
    <property type="molecule type" value="Genomic_DNA"/>
</dbReference>
<accession>A0AAV5SH89</accession>
<protein>
    <submittedName>
        <fullName evidence="1">Uncharacterized protein</fullName>
    </submittedName>
</protein>
<dbReference type="AlphaFoldDB" id="A0AAV5SH89"/>
<comment type="caution">
    <text evidence="1">The sequence shown here is derived from an EMBL/GenBank/DDBJ whole genome shotgun (WGS) entry which is preliminary data.</text>
</comment>
<keyword evidence="2" id="KW-1185">Reference proteome</keyword>
<proteinExistence type="predicted"/>
<name>A0AAV5SH89_9BILA</name>
<sequence>MIAMPEDSRRVEIPIQKQHMQEWSRSSDAKIQFSFNLQFGVLSNVTRVNMKRPILIISRSSPPRCSEFTCCLSSNRHAIQESNVVYHNLLMPKTMRNQKCIECSRVSEMPEQRMDVFNLIIHSQMGVDDVKEPSQLGRCRATSWSSLPTTFVVGNGNDEHAVVKSIPYFNAEGCECVEEEVPLDYEAEQERIDAAAIRKTIQEARLKTNTQRP</sequence>
<evidence type="ECO:0000313" key="2">
    <source>
        <dbReference type="Proteomes" id="UP001432027"/>
    </source>
</evidence>
<organism evidence="1 2">
    <name type="scientific">Pristionchus entomophagus</name>
    <dbReference type="NCBI Taxonomy" id="358040"/>
    <lineage>
        <taxon>Eukaryota</taxon>
        <taxon>Metazoa</taxon>
        <taxon>Ecdysozoa</taxon>
        <taxon>Nematoda</taxon>
        <taxon>Chromadorea</taxon>
        <taxon>Rhabditida</taxon>
        <taxon>Rhabditina</taxon>
        <taxon>Diplogasteromorpha</taxon>
        <taxon>Diplogasteroidea</taxon>
        <taxon>Neodiplogasteridae</taxon>
        <taxon>Pristionchus</taxon>
    </lineage>
</organism>
<reference evidence="1" key="1">
    <citation type="submission" date="2023-10" db="EMBL/GenBank/DDBJ databases">
        <title>Genome assembly of Pristionchus species.</title>
        <authorList>
            <person name="Yoshida K."/>
            <person name="Sommer R.J."/>
        </authorList>
    </citation>
    <scope>NUCLEOTIDE SEQUENCE</scope>
    <source>
        <strain evidence="1">RS0144</strain>
    </source>
</reference>
<evidence type="ECO:0000313" key="1">
    <source>
        <dbReference type="EMBL" id="GMS82022.1"/>
    </source>
</evidence>
<gene>
    <name evidence="1" type="ORF">PENTCL1PPCAC_4197</name>
</gene>
<dbReference type="Proteomes" id="UP001432027">
    <property type="component" value="Unassembled WGS sequence"/>
</dbReference>